<feature type="domain" description="G-protein coupled receptors family 1 profile" evidence="10">
    <location>
        <begin position="395"/>
        <end position="635"/>
    </location>
</feature>
<dbReference type="PANTHER" id="PTHR24249">
    <property type="entry name" value="HISTAMINE RECEPTOR-RELATED G-PROTEIN COUPLED RECEPTOR"/>
    <property type="match status" value="1"/>
</dbReference>
<keyword evidence="2" id="KW-1003">Cell membrane</keyword>
<feature type="transmembrane region" description="Helical" evidence="9">
    <location>
        <begin position="498"/>
        <end position="518"/>
    </location>
</feature>
<feature type="transmembrane region" description="Helical" evidence="9">
    <location>
        <begin position="761"/>
        <end position="789"/>
    </location>
</feature>
<dbReference type="EMBL" id="CALNXI010000223">
    <property type="protein sequence ID" value="CAH3022524.1"/>
    <property type="molecule type" value="Genomic_DNA"/>
</dbReference>
<feature type="transmembrane region" description="Helical" evidence="9">
    <location>
        <begin position="612"/>
        <end position="630"/>
    </location>
</feature>
<dbReference type="PRINTS" id="PR00237">
    <property type="entry name" value="GPCRRHODOPSN"/>
</dbReference>
<keyword evidence="5" id="KW-0297">G-protein coupled receptor</keyword>
<evidence type="ECO:0000256" key="3">
    <source>
        <dbReference type="ARBA" id="ARBA00022692"/>
    </source>
</evidence>
<dbReference type="PROSITE" id="PS50262">
    <property type="entry name" value="G_PROTEIN_RECEP_F1_2"/>
    <property type="match status" value="3"/>
</dbReference>
<feature type="transmembrane region" description="Helical" evidence="9">
    <location>
        <begin position="456"/>
        <end position="477"/>
    </location>
</feature>
<dbReference type="SUPFAM" id="SSF81321">
    <property type="entry name" value="Family A G protein-coupled receptor-like"/>
    <property type="match status" value="4"/>
</dbReference>
<keyword evidence="12" id="KW-1185">Reference proteome</keyword>
<feature type="domain" description="G-protein coupled receptors family 1 profile" evidence="10">
    <location>
        <begin position="50"/>
        <end position="290"/>
    </location>
</feature>
<proteinExistence type="predicted"/>
<organism evidence="11 12">
    <name type="scientific">Porites evermanni</name>
    <dbReference type="NCBI Taxonomy" id="104178"/>
    <lineage>
        <taxon>Eukaryota</taxon>
        <taxon>Metazoa</taxon>
        <taxon>Cnidaria</taxon>
        <taxon>Anthozoa</taxon>
        <taxon>Hexacorallia</taxon>
        <taxon>Scleractinia</taxon>
        <taxon>Fungiina</taxon>
        <taxon>Poritidae</taxon>
        <taxon>Porites</taxon>
    </lineage>
</organism>
<keyword evidence="8" id="KW-0807">Transducer</keyword>
<dbReference type="Gene3D" id="1.20.1070.10">
    <property type="entry name" value="Rhodopsin 7-helix transmembrane proteins"/>
    <property type="match status" value="3"/>
</dbReference>
<evidence type="ECO:0000256" key="4">
    <source>
        <dbReference type="ARBA" id="ARBA00022989"/>
    </source>
</evidence>
<protein>
    <recommendedName>
        <fullName evidence="10">G-protein coupled receptors family 1 profile domain-containing protein</fullName>
    </recommendedName>
</protein>
<evidence type="ECO:0000259" key="10">
    <source>
        <dbReference type="PROSITE" id="PS50262"/>
    </source>
</evidence>
<sequence>MNFSSTTSPPGCEADLVFGKRLQHPSSLSVAFLIFLIIFNIITFPITAVLNALVMISVKAKSRLRAHKSNILLAFLALTDFTIGILVQPTFAAVLIMLLLDEPRGYCLLQVLRFANSVVVVSSLFHLVLLSGERYIAMKNPFYYVTLVTDGRLLVASALAWFLSVFQTVLLFLMSKTMFLRGTTISVSVSLAVIFFCHVTVCFETRRHEKQLAAQQTTPEARAEFEKNKKAVKLTSIILAALLLCFIPGNVANIVVSRFGGHVTDEIIFLFAFLSLSLSFLNSSLNPIIYVLKMKQFRVAFIELLFRTVNTAAAEETEIRFFGVPNAVGRVNREKTERGQNEQAQQDVSEENLPAGCEADLVFGKRLQHPSSWGVAFLIFLIIFNIITFPITAVLNALVMISVKAKSRLRAHKSNILLAFLALTDFTVGILVQPTFAAVLIMLLLNEPRGYCVLQVLRYANMVVVFSSLFHLVLLSGERYIAMKHPFYYVTLVTDGRLPVASSLAWFLSVLQTVLLFLLSKTVVLRGTTISVSVSLAVIFFCHVTVCIETRRHEKQLAAQQTTPEAREKFEKNKKAVKLTSIILAALLLCFIPGNVANLVVSRFGGHVTDEIIFLFAFLSLSLSFLNSLLNPIIYALRMKQFRVAFIELLFRTVNAAAAEEIEIRFFGVPNAAGRVNRVKTERGQNEQAQQDVSKEDVPPGCEADLVFGKRLQHPSSWGVAFLIFLIIFNIISFPVTAVLNALVMISVLAKSRLRAHKSNILLAFLALTDFTVGILVQPAFAAVLIMLLLNEPCGYCVLQVRRFANFVVVVSSLFHLVLLSGERYIAMKHPFYYVTLVTDSRLLVASALAWFLSVFQTVLLFLLSKTMVLLGTTISMSVSLAVIFFCHVTVCFETRRHEKQLAAQQTTPEAREEFEKSKKAVKLTSMILAALLLCFIPGNVANIVVARFGGHVTDEIIFLFAFLSLSLSFLNSLLNPIIYVLKMKQFRVAFIELLFRTENNADVEEIEMRFSGVPNAVVRVNRVRDEQNQEGQNQQNMNEENADLVFGKRLQHPSSWGVAFLIFLIIFNIITFPITAVLNALVMISVKAKSRLRAHKSNILLAFIALTDFTVGIQVQPTFAAC</sequence>
<feature type="transmembrane region" description="Helical" evidence="9">
    <location>
        <begin position="234"/>
        <end position="255"/>
    </location>
</feature>
<feature type="transmembrane region" description="Helical" evidence="9">
    <location>
        <begin position="70"/>
        <end position="99"/>
    </location>
</feature>
<keyword evidence="3 9" id="KW-0812">Transmembrane</keyword>
<feature type="transmembrane region" description="Helical" evidence="9">
    <location>
        <begin position="957"/>
        <end position="982"/>
    </location>
</feature>
<evidence type="ECO:0000256" key="6">
    <source>
        <dbReference type="ARBA" id="ARBA00023136"/>
    </source>
</evidence>
<feature type="transmembrane region" description="Helical" evidence="9">
    <location>
        <begin position="579"/>
        <end position="600"/>
    </location>
</feature>
<feature type="transmembrane region" description="Helical" evidence="9">
    <location>
        <begin position="870"/>
        <end position="893"/>
    </location>
</feature>
<keyword evidence="6 9" id="KW-0472">Membrane</keyword>
<dbReference type="InterPro" id="IPR050569">
    <property type="entry name" value="TAAR"/>
</dbReference>
<reference evidence="11 12" key="1">
    <citation type="submission" date="2022-05" db="EMBL/GenBank/DDBJ databases">
        <authorList>
            <consortium name="Genoscope - CEA"/>
            <person name="William W."/>
        </authorList>
    </citation>
    <scope>NUCLEOTIDE SEQUENCE [LARGE SCALE GENOMIC DNA]</scope>
</reference>
<feature type="transmembrane region" description="Helical" evidence="9">
    <location>
        <begin position="843"/>
        <end position="864"/>
    </location>
</feature>
<dbReference type="CDD" id="cd00637">
    <property type="entry name" value="7tm_classA_rhodopsin-like"/>
    <property type="match status" value="3"/>
</dbReference>
<accession>A0ABN8LYY7</accession>
<dbReference type="Pfam" id="PF00001">
    <property type="entry name" value="7tm_1"/>
    <property type="match status" value="3"/>
</dbReference>
<feature type="transmembrane region" description="Helical" evidence="9">
    <location>
        <begin position="111"/>
        <end position="132"/>
    </location>
</feature>
<name>A0ABN8LYY7_9CNID</name>
<feature type="transmembrane region" description="Helical" evidence="9">
    <location>
        <begin position="416"/>
        <end position="444"/>
    </location>
</feature>
<evidence type="ECO:0000313" key="12">
    <source>
        <dbReference type="Proteomes" id="UP001159427"/>
    </source>
</evidence>
<evidence type="ECO:0000256" key="9">
    <source>
        <dbReference type="SAM" id="Phobius"/>
    </source>
</evidence>
<feature type="transmembrane region" description="Helical" evidence="9">
    <location>
        <begin position="30"/>
        <end position="58"/>
    </location>
</feature>
<evidence type="ECO:0000256" key="8">
    <source>
        <dbReference type="ARBA" id="ARBA00023224"/>
    </source>
</evidence>
<feature type="transmembrane region" description="Helical" evidence="9">
    <location>
        <begin position="153"/>
        <end position="173"/>
    </location>
</feature>
<feature type="transmembrane region" description="Helical" evidence="9">
    <location>
        <begin position="373"/>
        <end position="395"/>
    </location>
</feature>
<evidence type="ECO:0000313" key="11">
    <source>
        <dbReference type="EMBL" id="CAH3022524.1"/>
    </source>
</evidence>
<evidence type="ECO:0000256" key="2">
    <source>
        <dbReference type="ARBA" id="ARBA00022475"/>
    </source>
</evidence>
<feature type="transmembrane region" description="Helical" evidence="9">
    <location>
        <begin position="1059"/>
        <end position="1085"/>
    </location>
</feature>
<gene>
    <name evidence="11" type="ORF">PEVE_00015871</name>
</gene>
<comment type="caution">
    <text evidence="11">The sequence shown here is derived from an EMBL/GenBank/DDBJ whole genome shotgun (WGS) entry which is preliminary data.</text>
</comment>
<feature type="transmembrane region" description="Helical" evidence="9">
    <location>
        <begin position="267"/>
        <end position="285"/>
    </location>
</feature>
<feature type="transmembrane region" description="Helical" evidence="9">
    <location>
        <begin position="927"/>
        <end position="951"/>
    </location>
</feature>
<comment type="subcellular location">
    <subcellularLocation>
        <location evidence="1">Cell membrane</location>
        <topology evidence="1">Multi-pass membrane protein</topology>
    </subcellularLocation>
</comment>
<feature type="transmembrane region" description="Helical" evidence="9">
    <location>
        <begin position="530"/>
        <end position="548"/>
    </location>
</feature>
<evidence type="ECO:0000256" key="1">
    <source>
        <dbReference type="ARBA" id="ARBA00004651"/>
    </source>
</evidence>
<dbReference type="PANTHER" id="PTHR24249:SF421">
    <property type="entry name" value="G-PROTEIN COUPLED RECEPTORS FAMILY 1 PROFILE DOMAIN-CONTAINING PROTEIN"/>
    <property type="match status" value="1"/>
</dbReference>
<evidence type="ECO:0000256" key="5">
    <source>
        <dbReference type="ARBA" id="ARBA00023040"/>
    </source>
</evidence>
<feature type="transmembrane region" description="Helical" evidence="9">
    <location>
        <begin position="720"/>
        <end position="749"/>
    </location>
</feature>
<feature type="transmembrane region" description="Helical" evidence="9">
    <location>
        <begin position="804"/>
        <end position="822"/>
    </location>
</feature>
<feature type="domain" description="G-protein coupled receptors family 1 profile" evidence="10">
    <location>
        <begin position="740"/>
        <end position="980"/>
    </location>
</feature>
<keyword evidence="4 9" id="KW-1133">Transmembrane helix</keyword>
<dbReference type="InterPro" id="IPR000276">
    <property type="entry name" value="GPCR_Rhodpsn"/>
</dbReference>
<dbReference type="Proteomes" id="UP001159427">
    <property type="component" value="Unassembled WGS sequence"/>
</dbReference>
<dbReference type="InterPro" id="IPR017452">
    <property type="entry name" value="GPCR_Rhodpsn_7TM"/>
</dbReference>
<evidence type="ECO:0000256" key="7">
    <source>
        <dbReference type="ARBA" id="ARBA00023170"/>
    </source>
</evidence>
<keyword evidence="7" id="KW-0675">Receptor</keyword>